<keyword evidence="11" id="KW-1185">Reference proteome</keyword>
<feature type="transmembrane region" description="Helical" evidence="7">
    <location>
        <begin position="259"/>
        <end position="286"/>
    </location>
</feature>
<protein>
    <submittedName>
        <fullName evidence="10">Putative peptide ABC transporter permease protein</fullName>
    </submittedName>
</protein>
<dbReference type="Gene3D" id="1.10.3720.10">
    <property type="entry name" value="MetI-like"/>
    <property type="match status" value="1"/>
</dbReference>
<dbReference type="eggNOG" id="COG0601">
    <property type="taxonomic scope" value="Bacteria"/>
</dbReference>
<organism evidence="10 11">
    <name type="scientific">Corynebacterium efficiens (strain DSM 44549 / YS-314 / AJ 12310 / JCM 11189 / NBRC 100395)</name>
    <dbReference type="NCBI Taxonomy" id="196164"/>
    <lineage>
        <taxon>Bacteria</taxon>
        <taxon>Bacillati</taxon>
        <taxon>Actinomycetota</taxon>
        <taxon>Actinomycetes</taxon>
        <taxon>Mycobacteriales</taxon>
        <taxon>Corynebacteriaceae</taxon>
        <taxon>Corynebacterium</taxon>
    </lineage>
</organism>
<comment type="similarity">
    <text evidence="7">Belongs to the binding-protein-dependent transport system permease family.</text>
</comment>
<evidence type="ECO:0000256" key="6">
    <source>
        <dbReference type="ARBA" id="ARBA00023136"/>
    </source>
</evidence>
<feature type="transmembrane region" description="Helical" evidence="7">
    <location>
        <begin position="161"/>
        <end position="184"/>
    </location>
</feature>
<feature type="transmembrane region" description="Helical" evidence="7">
    <location>
        <begin position="204"/>
        <end position="222"/>
    </location>
</feature>
<evidence type="ECO:0000256" key="3">
    <source>
        <dbReference type="ARBA" id="ARBA00022475"/>
    </source>
</evidence>
<evidence type="ECO:0000256" key="2">
    <source>
        <dbReference type="ARBA" id="ARBA00022448"/>
    </source>
</evidence>
<dbReference type="EMBL" id="BA000035">
    <property type="protein sequence ID" value="BAC18695.1"/>
    <property type="molecule type" value="Genomic_DNA"/>
</dbReference>
<keyword evidence="2 7" id="KW-0813">Transport</keyword>
<keyword evidence="6 7" id="KW-0472">Membrane</keyword>
<evidence type="ECO:0000256" key="1">
    <source>
        <dbReference type="ARBA" id="ARBA00004651"/>
    </source>
</evidence>
<name>Q8FPA0_COREF</name>
<keyword evidence="4 7" id="KW-0812">Transmembrane</keyword>
<dbReference type="KEGG" id="cef:CE1885"/>
<keyword evidence="3" id="KW-1003">Cell membrane</keyword>
<reference evidence="10 11" key="1">
    <citation type="journal article" date="2003" name="Genome Res.">
        <title>Comparative complete genome sequence analysis of the amino acid replacements responsible for the thermostability of Corynebacterium efficiens.</title>
        <authorList>
            <person name="Nishio Y."/>
            <person name="Nakamura Y."/>
            <person name="Kawarabayasi Y."/>
            <person name="Usuda Y."/>
            <person name="Kimura E."/>
            <person name="Sugimoto S."/>
            <person name="Matsui K."/>
            <person name="Yamagishi A."/>
            <person name="Kikuchi H."/>
            <person name="Ikeo K."/>
            <person name="Gojobori T."/>
        </authorList>
    </citation>
    <scope>NUCLEOTIDE SEQUENCE [LARGE SCALE GENOMIC DNA]</scope>
    <source>
        <strain evidence="11">DSM 44549 / YS-314 / AJ 12310 / JCM 11189 / NBRC 100395</strain>
    </source>
</reference>
<evidence type="ECO:0000313" key="11">
    <source>
        <dbReference type="Proteomes" id="UP000001409"/>
    </source>
</evidence>
<feature type="domain" description="ABC transmembrane type-1" evidence="9">
    <location>
        <begin position="124"/>
        <end position="327"/>
    </location>
</feature>
<dbReference type="CDD" id="cd06261">
    <property type="entry name" value="TM_PBP2"/>
    <property type="match status" value="1"/>
</dbReference>
<dbReference type="Proteomes" id="UP000001409">
    <property type="component" value="Chromosome"/>
</dbReference>
<evidence type="ECO:0000256" key="5">
    <source>
        <dbReference type="ARBA" id="ARBA00022989"/>
    </source>
</evidence>
<sequence length="337" mass="36522">MAQDPEEIPGPFGCHHPSSTPQQARTPTLMLRYVGRRLLQMIPVFFGATLLIYALVFLMPGDPVQALGGDRGLTEAAAQRIREEYNLDRPFLIQYLLYIQGIFVLDFGTTFSGQPVLDVMANAFPVTIKLALMALAFEAIFGIAFGVYAGMRRGGIFDSTVLVLSLVVIAVPTFVIGFVLQFLVGVEWGLLPVTVGSNESFTALLMPAFVLGAVSFAYVLRLTRQSVSENLRADYVRTARAKGLSNFTVMNRHVLRNSLIPVATFLGADLGALMGGAIVTEGIFGINGVGGTLYQAILRGEPTTVVSIVTVLVIVYIIANLVVDLIYAVLDPRIRYA</sequence>
<feature type="transmembrane region" description="Helical" evidence="7">
    <location>
        <begin position="130"/>
        <end position="149"/>
    </location>
</feature>
<dbReference type="SUPFAM" id="SSF161098">
    <property type="entry name" value="MetI-like"/>
    <property type="match status" value="1"/>
</dbReference>
<feature type="transmembrane region" description="Helical" evidence="7">
    <location>
        <begin position="38"/>
        <end position="59"/>
    </location>
</feature>
<dbReference type="GO" id="GO:0055085">
    <property type="term" value="P:transmembrane transport"/>
    <property type="evidence" value="ECO:0007669"/>
    <property type="project" value="InterPro"/>
</dbReference>
<dbReference type="InterPro" id="IPR045621">
    <property type="entry name" value="BPD_transp_1_N"/>
</dbReference>
<feature type="transmembrane region" description="Helical" evidence="7">
    <location>
        <begin position="306"/>
        <end position="330"/>
    </location>
</feature>
<dbReference type="InterPro" id="IPR000515">
    <property type="entry name" value="MetI-like"/>
</dbReference>
<dbReference type="PROSITE" id="PS50928">
    <property type="entry name" value="ABC_TM1"/>
    <property type="match status" value="1"/>
</dbReference>
<dbReference type="AlphaFoldDB" id="Q8FPA0"/>
<accession>Q8FPA0</accession>
<evidence type="ECO:0000256" key="4">
    <source>
        <dbReference type="ARBA" id="ARBA00022692"/>
    </source>
</evidence>
<comment type="subcellular location">
    <subcellularLocation>
        <location evidence="1 7">Cell membrane</location>
        <topology evidence="1 7">Multi-pass membrane protein</topology>
    </subcellularLocation>
</comment>
<evidence type="ECO:0000256" key="8">
    <source>
        <dbReference type="SAM" id="MobiDB-lite"/>
    </source>
</evidence>
<dbReference type="InterPro" id="IPR035906">
    <property type="entry name" value="MetI-like_sf"/>
</dbReference>
<dbReference type="STRING" id="196164.gene:10742313"/>
<evidence type="ECO:0000313" key="10">
    <source>
        <dbReference type="EMBL" id="BAC18695.1"/>
    </source>
</evidence>
<feature type="region of interest" description="Disordered" evidence="8">
    <location>
        <begin position="1"/>
        <end position="23"/>
    </location>
</feature>
<dbReference type="PANTHER" id="PTHR43163:SF7">
    <property type="entry name" value="DIPEPTIDE-TRANSPORT INTEGRAL MEMBRANE PROTEIN ABC TRANSPORTER DPPB-RELATED"/>
    <property type="match status" value="1"/>
</dbReference>
<dbReference type="PANTHER" id="PTHR43163">
    <property type="entry name" value="DIPEPTIDE TRANSPORT SYSTEM PERMEASE PROTEIN DPPB-RELATED"/>
    <property type="match status" value="1"/>
</dbReference>
<dbReference type="Pfam" id="PF00528">
    <property type="entry name" value="BPD_transp_1"/>
    <property type="match status" value="1"/>
</dbReference>
<dbReference type="Pfam" id="PF19300">
    <property type="entry name" value="BPD_transp_1_N"/>
    <property type="match status" value="1"/>
</dbReference>
<keyword evidence="5 7" id="KW-1133">Transmembrane helix</keyword>
<proteinExistence type="inferred from homology"/>
<dbReference type="HOGENOM" id="CLU_036879_0_0_11"/>
<dbReference type="GO" id="GO:0005886">
    <property type="term" value="C:plasma membrane"/>
    <property type="evidence" value="ECO:0007669"/>
    <property type="project" value="UniProtKB-SubCell"/>
</dbReference>
<evidence type="ECO:0000259" key="9">
    <source>
        <dbReference type="PROSITE" id="PS50928"/>
    </source>
</evidence>
<evidence type="ECO:0000256" key="7">
    <source>
        <dbReference type="RuleBase" id="RU363032"/>
    </source>
</evidence>